<dbReference type="Proteomes" id="UP000027822">
    <property type="component" value="Unassembled WGS sequence"/>
</dbReference>
<dbReference type="eggNOG" id="COG3173">
    <property type="taxonomic scope" value="Bacteria"/>
</dbReference>
<feature type="domain" description="Aminoglycoside phosphotransferase" evidence="1">
    <location>
        <begin position="25"/>
        <end position="235"/>
    </location>
</feature>
<comment type="caution">
    <text evidence="2">The sequence shown here is derived from an EMBL/GenBank/DDBJ whole genome shotgun (WGS) entry which is preliminary data.</text>
</comment>
<dbReference type="AlphaFoldDB" id="A0A073JRV9"/>
<dbReference type="RefSeq" id="WP_034642363.1">
    <property type="nucleotide sequence ID" value="NZ_CBCSJC010000022.1"/>
</dbReference>
<evidence type="ECO:0000259" key="1">
    <source>
        <dbReference type="Pfam" id="PF01636"/>
    </source>
</evidence>
<name>A0A073JRV9_9BACI</name>
<dbReference type="Gene3D" id="3.30.200.20">
    <property type="entry name" value="Phosphorylase Kinase, domain 1"/>
    <property type="match status" value="1"/>
</dbReference>
<organism evidence="2 3">
    <name type="scientific">Bacillus manliponensis</name>
    <dbReference type="NCBI Taxonomy" id="574376"/>
    <lineage>
        <taxon>Bacteria</taxon>
        <taxon>Bacillati</taxon>
        <taxon>Bacillota</taxon>
        <taxon>Bacilli</taxon>
        <taxon>Bacillales</taxon>
        <taxon>Bacillaceae</taxon>
        <taxon>Bacillus</taxon>
        <taxon>Bacillus cereus group</taxon>
    </lineage>
</organism>
<dbReference type="EMBL" id="JOTN01000021">
    <property type="protein sequence ID" value="KEK17829.1"/>
    <property type="molecule type" value="Genomic_DNA"/>
</dbReference>
<dbReference type="SUPFAM" id="SSF56112">
    <property type="entry name" value="Protein kinase-like (PK-like)"/>
    <property type="match status" value="1"/>
</dbReference>
<dbReference type="Pfam" id="PF01636">
    <property type="entry name" value="APH"/>
    <property type="match status" value="1"/>
</dbReference>
<proteinExistence type="predicted"/>
<protein>
    <recommendedName>
        <fullName evidence="1">Aminoglycoside phosphotransferase domain-containing protein</fullName>
    </recommendedName>
</protein>
<dbReference type="OrthoDB" id="60975at2"/>
<dbReference type="PANTHER" id="PTHR21310:SF42">
    <property type="entry name" value="BIFUNCTIONAL AAC_APH"/>
    <property type="match status" value="1"/>
</dbReference>
<dbReference type="STRING" id="574376.BAMA_10760"/>
<keyword evidence="3" id="KW-1185">Reference proteome</keyword>
<sequence length="290" mass="34565">MNYIHTIQQYLPHLQIESFQVETRGWDNIGVIINNEWLFRFPRTEQSRKRIERDGKLLERLHKELDICVPLYNLLHDQRGNVFGCYYKLIDGNFLTKELLHSLEKQEVVAEQIATFMATLHRVDVAGLNYHREHDEAFWRDHFQNVGQSIFPLLTKHEQEYIHAYFSNIISLVQQQSTAKSIIHGDISYTHILYKNGLHGVIDFGDACIGDPAYDFYRLYADYGATFARLVYNYYKEQTPFPNDETFFERMDRYYQHHAVFHELLYNLKIGHKKGIHQNLQTLREKIPFF</sequence>
<dbReference type="PANTHER" id="PTHR21310">
    <property type="entry name" value="AMINOGLYCOSIDE PHOSPHOTRANSFERASE-RELATED-RELATED"/>
    <property type="match status" value="1"/>
</dbReference>
<reference evidence="2 3" key="1">
    <citation type="submission" date="2014-06" db="EMBL/GenBank/DDBJ databases">
        <title>Draft genome sequence of Bacillus manliponensis JCM 15802 (MCCC 1A00708).</title>
        <authorList>
            <person name="Lai Q."/>
            <person name="Liu Y."/>
            <person name="Shao Z."/>
        </authorList>
    </citation>
    <scope>NUCLEOTIDE SEQUENCE [LARGE SCALE GENOMIC DNA]</scope>
    <source>
        <strain evidence="2 3">JCM 15802</strain>
    </source>
</reference>
<evidence type="ECO:0000313" key="2">
    <source>
        <dbReference type="EMBL" id="KEK17829.1"/>
    </source>
</evidence>
<dbReference type="InterPro" id="IPR011009">
    <property type="entry name" value="Kinase-like_dom_sf"/>
</dbReference>
<evidence type="ECO:0000313" key="3">
    <source>
        <dbReference type="Proteomes" id="UP000027822"/>
    </source>
</evidence>
<dbReference type="InterPro" id="IPR002575">
    <property type="entry name" value="Aminoglycoside_PTrfase"/>
</dbReference>
<dbReference type="InterPro" id="IPR051678">
    <property type="entry name" value="AGP_Transferase"/>
</dbReference>
<accession>A0A073JRV9</accession>
<gene>
    <name evidence="2" type="ORF">BAMA_10760</name>
</gene>
<dbReference type="Gene3D" id="3.90.1200.10">
    <property type="match status" value="1"/>
</dbReference>